<keyword evidence="2" id="KW-0863">Zinc-finger</keyword>
<dbReference type="Proteomes" id="UP000664882">
    <property type="component" value="Unassembled WGS sequence"/>
</dbReference>
<gene>
    <name evidence="2" type="ORF">J3U76_07900</name>
</gene>
<comment type="caution">
    <text evidence="2">The sequence shown here is derived from an EMBL/GenBank/DDBJ whole genome shotgun (WGS) entry which is preliminary data.</text>
</comment>
<dbReference type="EMBL" id="JAGDFX010000007">
    <property type="protein sequence ID" value="MBO1519547.1"/>
    <property type="molecule type" value="Genomic_DNA"/>
</dbReference>
<dbReference type="InterPro" id="IPR024474">
    <property type="entry name" value="Znf_dom_IS66"/>
</dbReference>
<accession>A0ABS3NG49</accession>
<dbReference type="GO" id="GO:0008270">
    <property type="term" value="F:zinc ion binding"/>
    <property type="evidence" value="ECO:0007669"/>
    <property type="project" value="UniProtKB-KW"/>
</dbReference>
<keyword evidence="2" id="KW-0862">Zinc</keyword>
<evidence type="ECO:0000313" key="3">
    <source>
        <dbReference type="Proteomes" id="UP000664882"/>
    </source>
</evidence>
<evidence type="ECO:0000259" key="1">
    <source>
        <dbReference type="Pfam" id="PF13005"/>
    </source>
</evidence>
<organism evidence="2 3">
    <name type="scientific">Oceanisphaera pacifica</name>
    <dbReference type="NCBI Taxonomy" id="2818389"/>
    <lineage>
        <taxon>Bacteria</taxon>
        <taxon>Pseudomonadati</taxon>
        <taxon>Pseudomonadota</taxon>
        <taxon>Gammaproteobacteria</taxon>
        <taxon>Aeromonadales</taxon>
        <taxon>Aeromonadaceae</taxon>
        <taxon>Oceanisphaera</taxon>
    </lineage>
</organism>
<evidence type="ECO:0000313" key="2">
    <source>
        <dbReference type="EMBL" id="MBO1519547.1"/>
    </source>
</evidence>
<keyword evidence="3" id="KW-1185">Reference proteome</keyword>
<sequence length="63" mass="7161">MDETITYTRKKTRRPSLSADLPREDVVHDIADTDKVCDDCGHNLHQMGEEVSEKLEFIPATTT</sequence>
<protein>
    <submittedName>
        <fullName evidence="2">IS66 family transposase zinc-finger binding domain-containing protein</fullName>
    </submittedName>
</protein>
<keyword evidence="2" id="KW-0479">Metal-binding</keyword>
<reference evidence="2 3" key="1">
    <citation type="submission" date="2021-03" db="EMBL/GenBank/DDBJ databases">
        <title>Oceanisphaera sp. nov., isolated from the intestine.</title>
        <authorList>
            <person name="Zhao L.-H."/>
            <person name="Shi L.-F."/>
        </authorList>
    </citation>
    <scope>NUCLEOTIDE SEQUENCE [LARGE SCALE GENOMIC DNA]</scope>
    <source>
        <strain evidence="2 3">DM8</strain>
    </source>
</reference>
<feature type="domain" description="Transposase IS66 zinc-finger binding" evidence="1">
    <location>
        <begin position="34"/>
        <end position="61"/>
    </location>
</feature>
<name>A0ABS3NG49_9GAMM</name>
<proteinExistence type="predicted"/>
<dbReference type="Pfam" id="PF13005">
    <property type="entry name" value="zf-IS66"/>
    <property type="match status" value="1"/>
</dbReference>